<evidence type="ECO:0000313" key="2">
    <source>
        <dbReference type="Proteomes" id="UP000232003"/>
    </source>
</evidence>
<dbReference type="EMBL" id="CP024785">
    <property type="protein sequence ID" value="AUB37274.1"/>
    <property type="molecule type" value="Genomic_DNA"/>
</dbReference>
<dbReference type="Proteomes" id="UP000232003">
    <property type="component" value="Chromosome"/>
</dbReference>
<reference evidence="1 2" key="1">
    <citation type="submission" date="2017-11" db="EMBL/GenBank/DDBJ databases">
        <title>Complete genome of a free-living desiccation-tolerant cyanobacterium and its photosynthetic adaptation to extreme terrestrial habitat.</title>
        <authorList>
            <person name="Shang J."/>
        </authorList>
    </citation>
    <scope>NUCLEOTIDE SEQUENCE [LARGE SCALE GENOMIC DNA]</scope>
    <source>
        <strain evidence="1 2">CCNUN1</strain>
    </source>
</reference>
<evidence type="ECO:0000313" key="1">
    <source>
        <dbReference type="EMBL" id="AUB37274.1"/>
    </source>
</evidence>
<dbReference type="KEGG" id="nfl:COO91_03212"/>
<name>A0A2K8SP71_9NOSO</name>
<accession>A0A2K8SP71</accession>
<dbReference type="AlphaFoldDB" id="A0A2K8SP71"/>
<protein>
    <submittedName>
        <fullName evidence="1">Uncharacterized protein</fullName>
    </submittedName>
</protein>
<organism evidence="1 2">
    <name type="scientific">Nostoc flagelliforme CCNUN1</name>
    <dbReference type="NCBI Taxonomy" id="2038116"/>
    <lineage>
        <taxon>Bacteria</taxon>
        <taxon>Bacillati</taxon>
        <taxon>Cyanobacteriota</taxon>
        <taxon>Cyanophyceae</taxon>
        <taxon>Nostocales</taxon>
        <taxon>Nostocaceae</taxon>
        <taxon>Nostoc</taxon>
    </lineage>
</organism>
<keyword evidence="2" id="KW-1185">Reference proteome</keyword>
<proteinExistence type="predicted"/>
<sequence length="44" mass="4808">MLPHLPTPHSLILCHSATVVAVWKEVEKLAVAVGNFKGCFPLPR</sequence>
<gene>
    <name evidence="1" type="ORF">COO91_03212</name>
</gene>